<feature type="region of interest" description="Disordered" evidence="1">
    <location>
        <begin position="93"/>
        <end position="126"/>
    </location>
</feature>
<feature type="transmembrane region" description="Helical" evidence="2">
    <location>
        <begin position="1490"/>
        <end position="1508"/>
    </location>
</feature>
<accession>A0A2D6M1R2</accession>
<organism evidence="3 4">
    <name type="scientific">Candidatus Iainarchaeum sp</name>
    <dbReference type="NCBI Taxonomy" id="3101447"/>
    <lineage>
        <taxon>Archaea</taxon>
        <taxon>Candidatus Iainarchaeota</taxon>
        <taxon>Candidatus Iainarchaeia</taxon>
        <taxon>Candidatus Iainarchaeales</taxon>
        <taxon>Candidatus Iainarchaeaceae</taxon>
        <taxon>Candidatus Iainarchaeum</taxon>
    </lineage>
</organism>
<dbReference type="Proteomes" id="UP000226592">
    <property type="component" value="Unassembled WGS sequence"/>
</dbReference>
<keyword evidence="2" id="KW-0812">Transmembrane</keyword>
<evidence type="ECO:0000313" key="4">
    <source>
        <dbReference type="Proteomes" id="UP000226592"/>
    </source>
</evidence>
<keyword evidence="2" id="KW-1133">Transmembrane helix</keyword>
<proteinExistence type="predicted"/>
<protein>
    <submittedName>
        <fullName evidence="3">Uncharacterized protein</fullName>
    </submittedName>
</protein>
<evidence type="ECO:0000256" key="2">
    <source>
        <dbReference type="SAM" id="Phobius"/>
    </source>
</evidence>
<name>A0A2D6M1R2_9ARCH</name>
<keyword evidence="2" id="KW-0472">Membrane</keyword>
<sequence>MSFVPVFAQETPSDGADAADDGIDTLDTTSVTDPDVEPELVSGEEPKIVLPGTTVQRSSFICHSPDSNPEEKILDPKEVANLKQKLQVDGNGFVGKEISSGAPAKSDRDELGNPQSAIVIPTGKDGEATLKEMPTEKFTPDEMEHWLSKFIKGPFAFGLSLNDTVRIGVCKDLPEGVPCPVADKQLFFRNSGEGIVSDFKLVWKDFKDIFTDTSDFVTGEKTIPEMTKEDEDALRVNMAGEADINSLQYEAFTRPSDELIPNSIKTESFTSSMGSSCNTTDCLISSYSMFDKYYNSWFAADLVVSNFGPTLFGQAKRYLTYPSRQGWAWGIEQNALFNTFRRKFMGPDSWYGKVRARRIVQRAREYGFGEYWTKMVENADWDSGYTAIKGGGFRKWLNDGLKPGGYIDEIKDPIRRGQFFKIARDMRGYSRAQRDIINSADEVYSHAIKRFGEGSLEARNALIEYGRVNYNMADQMDNLLSLDYPEYWLRDSYAGMYPYAVKHKTSGTTVTLIGDSQHIDGIGRKFVKDGHWDDWSGLNSYQTNSDGFLQLYEADPAGRFIDTVPVEDLKKHFSRFKDKMVRTEKGDLLKVDEVTVDYIVGGVPGTGKVKVYDLKWKEGPALSPEQFASKMTHSRVKGRLANNFNDNMDRFYNQLVEKNFAGMDRRYLSVLDKSLAREEEIIKSYLSIRGGAKWTVLPYIYSGAKRGFGFGEISAFMLPENWREIEFYLGPQSIYNDAFVDFFANHGSDEGDIFRQLLNKLPWKMVYNYVFDTFEPYNRLTGRGWRPKVENVAYFTSTGDECVGCTSVLKLRSPETATSGQGDMSIDFKAEQSMDTYLLEDAISKEARKEGSTLIAFGHHTNVKGKATDTDQGEETELIEAQNEEETCRDKVTELGLGLGAIGSSAIIQENPARIGGVLAFSESISYAIFGWSGIIGSVLQQTLIAPKLQNCVDDQEGYFVHMFAPTEEEQENQENVGDKASEKATDLVKNISDTLVGEGKDDGDNSFIEVAKDKIREQTQNLDEKQRSNTILQATLQTQGTTDGELFAKELFFFWFKGETNAAKYDEQSQMNITDPNTDTNVLFDNKLGQILVNGEPVITSKDHVRLSSPNSKIPAVEIPQRIGEILMPTDVEKLLFEWDAKGRFTVSIEEVLGCIKRNVEEQTGVELRSDNITDAFGDVESIITDSHTITIDKDTGSVVATGAPRRIVSGSNARAEIFTTRKALLKNGNEAGVGLLESIQFNDGVIIYKPETHELIIWLKHHTKAVASKFDIQGLKATPTTVTNPETSCSEPAINLEALPIGGSPAIAETVGNMNDSLAKMGPFQVFDTEKHRFVFYSQLTSDGTCEDRVKIINKETGEIYDQAITGPIENTPDGIRFKTADGKEHTLDFDAEDGTPRISYNGGPPETLLTAQGPNGSFWYDPDTGRWYPENAQFLPLVDTFKQKGFNTAVGPDGRVTTGPGGNNLSVQIGSDSGAPFNLPSLPEDPLVMMLFIVSLLGVITVFRIKVERGR</sequence>
<evidence type="ECO:0000256" key="1">
    <source>
        <dbReference type="SAM" id="MobiDB-lite"/>
    </source>
</evidence>
<dbReference type="EMBL" id="NZBU01000011">
    <property type="protein sequence ID" value="MAG22336.1"/>
    <property type="molecule type" value="Genomic_DNA"/>
</dbReference>
<evidence type="ECO:0000313" key="3">
    <source>
        <dbReference type="EMBL" id="MAG22336.1"/>
    </source>
</evidence>
<gene>
    <name evidence="3" type="ORF">CL943_03485</name>
</gene>
<comment type="caution">
    <text evidence="3">The sequence shown here is derived from an EMBL/GenBank/DDBJ whole genome shotgun (WGS) entry which is preliminary data.</text>
</comment>
<reference evidence="4" key="1">
    <citation type="submission" date="2017-09" db="EMBL/GenBank/DDBJ databases">
        <title>The Reconstruction of 2,631 Draft Metagenome-Assembled Genomes from the Global Oceans.</title>
        <authorList>
            <person name="Tully B.J."/>
            <person name="Graham E.D."/>
            <person name="Heidelberg J.F."/>
        </authorList>
    </citation>
    <scope>NUCLEOTIDE SEQUENCE [LARGE SCALE GENOMIC DNA]</scope>
</reference>
<feature type="region of interest" description="Disordered" evidence="1">
    <location>
        <begin position="1"/>
        <end position="22"/>
    </location>
</feature>